<evidence type="ECO:0000256" key="3">
    <source>
        <dbReference type="ARBA" id="ARBA00022485"/>
    </source>
</evidence>
<dbReference type="GO" id="GO:0019104">
    <property type="term" value="F:DNA N-glycosylase activity"/>
    <property type="evidence" value="ECO:0007669"/>
    <property type="project" value="TreeGrafter"/>
</dbReference>
<accession>A0A371QZ03</accession>
<dbReference type="Pfam" id="PF00730">
    <property type="entry name" value="HhH-GPD"/>
    <property type="match status" value="1"/>
</dbReference>
<evidence type="ECO:0000256" key="1">
    <source>
        <dbReference type="ARBA" id="ARBA00001966"/>
    </source>
</evidence>
<keyword evidence="4" id="KW-0479">Metal-binding</keyword>
<dbReference type="AlphaFoldDB" id="A0A371QZ03"/>
<feature type="domain" description="HhH-GPD" evidence="11">
    <location>
        <begin position="40"/>
        <end position="193"/>
    </location>
</feature>
<proteinExistence type="inferred from homology"/>
<dbReference type="SMART" id="SM00525">
    <property type="entry name" value="FES"/>
    <property type="match status" value="1"/>
</dbReference>
<protein>
    <submittedName>
        <fullName evidence="12">DNA lyase</fullName>
    </submittedName>
</protein>
<dbReference type="Proteomes" id="UP000256877">
    <property type="component" value="Unassembled WGS sequence"/>
</dbReference>
<dbReference type="GO" id="GO:0006285">
    <property type="term" value="P:base-excision repair, AP site formation"/>
    <property type="evidence" value="ECO:0007669"/>
    <property type="project" value="TreeGrafter"/>
</dbReference>
<sequence length="223" mass="25324">MSELIEIVDRYVELRLNEFIAPVVWRREKNLFKMLVAVVLSQNTSDKNAFKALENLEKRVGAITPQALLELPIEALEELIKPAGMYRQRARNLKALADAFIQLGLTPERLVEMGPERARELLLSLPGVGKKTADVVLVNLGLPAFPVDTHITRIAKRWGIGEKYDEISRWFMERLPRDKYLDFHLKLIQFGRDVCRARNPKCGQCPIGAKCPSYKSAGRSPVT</sequence>
<evidence type="ECO:0000256" key="7">
    <source>
        <dbReference type="ARBA" id="ARBA00023004"/>
    </source>
</evidence>
<evidence type="ECO:0000256" key="4">
    <source>
        <dbReference type="ARBA" id="ARBA00022723"/>
    </source>
</evidence>
<keyword evidence="10" id="KW-0326">Glycosidase</keyword>
<keyword evidence="8" id="KW-0411">Iron-sulfur</keyword>
<dbReference type="Pfam" id="PF10576">
    <property type="entry name" value="EndIII_4Fe-2S"/>
    <property type="match status" value="1"/>
</dbReference>
<evidence type="ECO:0000256" key="6">
    <source>
        <dbReference type="ARBA" id="ARBA00022801"/>
    </source>
</evidence>
<dbReference type="Proteomes" id="UP000257123">
    <property type="component" value="Unassembled WGS sequence"/>
</dbReference>
<evidence type="ECO:0000256" key="9">
    <source>
        <dbReference type="ARBA" id="ARBA00023204"/>
    </source>
</evidence>
<dbReference type="GO" id="GO:0046872">
    <property type="term" value="F:metal ion binding"/>
    <property type="evidence" value="ECO:0007669"/>
    <property type="project" value="UniProtKB-KW"/>
</dbReference>
<dbReference type="InterPro" id="IPR003651">
    <property type="entry name" value="Endonuclease3_FeS-loop_motif"/>
</dbReference>
<dbReference type="PANTHER" id="PTHR10359:SF18">
    <property type="entry name" value="ENDONUCLEASE III"/>
    <property type="match status" value="1"/>
</dbReference>
<dbReference type="CDD" id="cd00056">
    <property type="entry name" value="ENDO3c"/>
    <property type="match status" value="1"/>
</dbReference>
<evidence type="ECO:0000256" key="8">
    <source>
        <dbReference type="ARBA" id="ARBA00023014"/>
    </source>
</evidence>
<dbReference type="RefSeq" id="WP_116420748.1">
    <property type="nucleotide sequence ID" value="NZ_NMUE01000008.1"/>
</dbReference>
<dbReference type="EMBL" id="NMUE01000008">
    <property type="protein sequence ID" value="RFA97171.1"/>
    <property type="molecule type" value="Genomic_DNA"/>
</dbReference>
<dbReference type="InterPro" id="IPR004035">
    <property type="entry name" value="Endouclease-III_FeS-bd_BS"/>
</dbReference>
<gene>
    <name evidence="13" type="ORF">CGL51_03835</name>
    <name evidence="12" type="ORF">CGL52_11970</name>
</gene>
<comment type="caution">
    <text evidence="12">The sequence shown here is derived from an EMBL/GenBank/DDBJ whole genome shotgun (WGS) entry which is preliminary data.</text>
</comment>
<keyword evidence="5" id="KW-0227">DNA damage</keyword>
<dbReference type="SUPFAM" id="SSF48150">
    <property type="entry name" value="DNA-glycosylase"/>
    <property type="match status" value="1"/>
</dbReference>
<dbReference type="Gene3D" id="1.10.340.30">
    <property type="entry name" value="Hypothetical protein, domain 2"/>
    <property type="match status" value="1"/>
</dbReference>
<dbReference type="InterPro" id="IPR003265">
    <property type="entry name" value="HhH-GPD_domain"/>
</dbReference>
<reference evidence="14 15" key="1">
    <citation type="submission" date="2017-07" db="EMBL/GenBank/DDBJ databases">
        <title>Draft genome sequence of aerobic hyperthermophilic archaea, Pyrobaculum aerophilum YKB31 and YKB32.</title>
        <authorList>
            <person name="Mochizuki T."/>
            <person name="Berliner A.J."/>
            <person name="Yoshida-Takashima Y."/>
            <person name="Takaki Y."/>
            <person name="Nunoura T."/>
            <person name="Takai K."/>
        </authorList>
    </citation>
    <scope>NUCLEOTIDE SEQUENCE [LARGE SCALE GENOMIC DNA]</scope>
    <source>
        <strain evidence="13 15">YKB31</strain>
        <strain evidence="12 14">YKB32</strain>
    </source>
</reference>
<dbReference type="EMBL" id="NMUF01000046">
    <property type="protein sequence ID" value="RFA96005.1"/>
    <property type="molecule type" value="Genomic_DNA"/>
</dbReference>
<evidence type="ECO:0000313" key="12">
    <source>
        <dbReference type="EMBL" id="RFA96005.1"/>
    </source>
</evidence>
<dbReference type="InterPro" id="IPR023170">
    <property type="entry name" value="HhH_base_excis_C"/>
</dbReference>
<evidence type="ECO:0000313" key="15">
    <source>
        <dbReference type="Proteomes" id="UP000257123"/>
    </source>
</evidence>
<dbReference type="PROSITE" id="PS00764">
    <property type="entry name" value="ENDONUCLEASE_III_1"/>
    <property type="match status" value="1"/>
</dbReference>
<evidence type="ECO:0000256" key="5">
    <source>
        <dbReference type="ARBA" id="ARBA00022763"/>
    </source>
</evidence>
<dbReference type="GO" id="GO:0016829">
    <property type="term" value="F:lyase activity"/>
    <property type="evidence" value="ECO:0007669"/>
    <property type="project" value="UniProtKB-KW"/>
</dbReference>
<evidence type="ECO:0000313" key="14">
    <source>
        <dbReference type="Proteomes" id="UP000256877"/>
    </source>
</evidence>
<keyword evidence="6" id="KW-0378">Hydrolase</keyword>
<comment type="similarity">
    <text evidence="2">Belongs to the Nth/MutY family.</text>
</comment>
<name>A0A371QZ03_9CREN</name>
<keyword evidence="12" id="KW-0456">Lyase</keyword>
<keyword evidence="9" id="KW-0234">DNA repair</keyword>
<comment type="cofactor">
    <cofactor evidence="1">
        <name>[4Fe-4S] cluster</name>
        <dbReference type="ChEBI" id="CHEBI:49883"/>
    </cofactor>
</comment>
<keyword evidence="3" id="KW-0004">4Fe-4S</keyword>
<dbReference type="PANTHER" id="PTHR10359">
    <property type="entry name" value="A/G-SPECIFIC ADENINE GLYCOSYLASE/ENDONUCLEASE III"/>
    <property type="match status" value="1"/>
</dbReference>
<organism evidence="12 14">
    <name type="scientific">Pyrobaculum aerophilum</name>
    <dbReference type="NCBI Taxonomy" id="13773"/>
    <lineage>
        <taxon>Archaea</taxon>
        <taxon>Thermoproteota</taxon>
        <taxon>Thermoprotei</taxon>
        <taxon>Thermoproteales</taxon>
        <taxon>Thermoproteaceae</taxon>
        <taxon>Pyrobaculum</taxon>
    </lineage>
</organism>
<evidence type="ECO:0000313" key="13">
    <source>
        <dbReference type="EMBL" id="RFA97171.1"/>
    </source>
</evidence>
<evidence type="ECO:0000259" key="11">
    <source>
        <dbReference type="SMART" id="SM00478"/>
    </source>
</evidence>
<evidence type="ECO:0000256" key="2">
    <source>
        <dbReference type="ARBA" id="ARBA00008343"/>
    </source>
</evidence>
<dbReference type="PIRSF" id="PIRSF001435">
    <property type="entry name" value="Nth"/>
    <property type="match status" value="1"/>
</dbReference>
<dbReference type="SMART" id="SM00478">
    <property type="entry name" value="ENDO3c"/>
    <property type="match status" value="1"/>
</dbReference>
<dbReference type="GO" id="GO:0051539">
    <property type="term" value="F:4 iron, 4 sulfur cluster binding"/>
    <property type="evidence" value="ECO:0007669"/>
    <property type="project" value="UniProtKB-KW"/>
</dbReference>
<dbReference type="OrthoDB" id="19248at2157"/>
<dbReference type="Gene3D" id="1.10.1670.10">
    <property type="entry name" value="Helix-hairpin-Helix base-excision DNA repair enzymes (C-terminal)"/>
    <property type="match status" value="1"/>
</dbReference>
<keyword evidence="7" id="KW-0408">Iron</keyword>
<evidence type="ECO:0000256" key="10">
    <source>
        <dbReference type="ARBA" id="ARBA00023295"/>
    </source>
</evidence>
<dbReference type="InterPro" id="IPR011257">
    <property type="entry name" value="DNA_glycosylase"/>
</dbReference>